<dbReference type="EMBL" id="LCFQ01000013">
    <property type="protein sequence ID" value="KKS97231.1"/>
    <property type="molecule type" value="Genomic_DNA"/>
</dbReference>
<dbReference type="Pfam" id="PF00534">
    <property type="entry name" value="Glycos_transf_1"/>
    <property type="match status" value="1"/>
</dbReference>
<feature type="domain" description="Glycosyltransferase subfamily 4-like N-terminal" evidence="2">
    <location>
        <begin position="27"/>
        <end position="194"/>
    </location>
</feature>
<evidence type="ECO:0000313" key="3">
    <source>
        <dbReference type="EMBL" id="KKS97231.1"/>
    </source>
</evidence>
<reference evidence="3 4" key="1">
    <citation type="journal article" date="2015" name="Nature">
        <title>rRNA introns, odd ribosomes, and small enigmatic genomes across a large radiation of phyla.</title>
        <authorList>
            <person name="Brown C.T."/>
            <person name="Hug L.A."/>
            <person name="Thomas B.C."/>
            <person name="Sharon I."/>
            <person name="Castelle C.J."/>
            <person name="Singh A."/>
            <person name="Wilkins M.J."/>
            <person name="Williams K.H."/>
            <person name="Banfield J.F."/>
        </authorList>
    </citation>
    <scope>NUCLEOTIDE SEQUENCE [LARGE SCALE GENOMIC DNA]</scope>
</reference>
<feature type="domain" description="Glycosyl transferase family 1" evidence="1">
    <location>
        <begin position="207"/>
        <end position="374"/>
    </location>
</feature>
<sequence>MNKALKVIFVTSTFSFKKNDSLVPWMRRLVVELRSGGVDIKVLAPAVKGSPSHEVSKIPVYRFRYAPASLEILTQDEGAVTKIHNNPFLALLAVPYIFFGTIAGIRRSIGAHYDVVHVNWPFPLGIIGLIIKWVSGAKLVLTFYGAEFVLVNKFPFGKLILAFIIKRADKVIAISSHTKAMVQQIADVDVSVIPFTSGIQITAPKSINRKQSRTKRILFVGRLIERKGVKYLVDAIPDVRGSMKVEVDIVGGGPLITELKKQTNRKGLNNTVTIHGKVSKDKLKKLYLMSDVFVLPAIIDQWGDTEGLGVVLLEAMSISKPVIASKVGGITDIVKHNKTGYLVPEKNSPALSKALVKILSDQKLANRLAKSGQQFVQEKFDWNVIIKRTLKIYQ</sequence>
<dbReference type="Gene3D" id="3.40.50.2000">
    <property type="entry name" value="Glycogen Phosphorylase B"/>
    <property type="match status" value="2"/>
</dbReference>
<dbReference type="InterPro" id="IPR050194">
    <property type="entry name" value="Glycosyltransferase_grp1"/>
</dbReference>
<dbReference type="SUPFAM" id="SSF53756">
    <property type="entry name" value="UDP-Glycosyltransferase/glycogen phosphorylase"/>
    <property type="match status" value="1"/>
</dbReference>
<dbReference type="InterPro" id="IPR001296">
    <property type="entry name" value="Glyco_trans_1"/>
</dbReference>
<dbReference type="Proteomes" id="UP000034090">
    <property type="component" value="Unassembled WGS sequence"/>
</dbReference>
<evidence type="ECO:0000259" key="1">
    <source>
        <dbReference type="Pfam" id="PF00534"/>
    </source>
</evidence>
<keyword evidence="3" id="KW-0808">Transferase</keyword>
<evidence type="ECO:0000259" key="2">
    <source>
        <dbReference type="Pfam" id="PF13439"/>
    </source>
</evidence>
<name>A0A0G1FQC7_9BACT</name>
<evidence type="ECO:0000313" key="4">
    <source>
        <dbReference type="Proteomes" id="UP000034090"/>
    </source>
</evidence>
<protein>
    <submittedName>
        <fullName evidence="3">Glycosyl transferase group 1</fullName>
    </submittedName>
</protein>
<dbReference type="PANTHER" id="PTHR45947:SF3">
    <property type="entry name" value="SULFOQUINOVOSYL TRANSFERASE SQD2"/>
    <property type="match status" value="1"/>
</dbReference>
<dbReference type="Pfam" id="PF13439">
    <property type="entry name" value="Glyco_transf_4"/>
    <property type="match status" value="1"/>
</dbReference>
<dbReference type="AlphaFoldDB" id="A0A0G1FQC7"/>
<accession>A0A0G1FQC7</accession>
<dbReference type="PANTHER" id="PTHR45947">
    <property type="entry name" value="SULFOQUINOVOSYL TRANSFERASE SQD2"/>
    <property type="match status" value="1"/>
</dbReference>
<gene>
    <name evidence="3" type="ORF">UV74_C0013G0353</name>
</gene>
<dbReference type="GO" id="GO:0016757">
    <property type="term" value="F:glycosyltransferase activity"/>
    <property type="evidence" value="ECO:0007669"/>
    <property type="project" value="InterPro"/>
</dbReference>
<comment type="caution">
    <text evidence="3">The sequence shown here is derived from an EMBL/GenBank/DDBJ whole genome shotgun (WGS) entry which is preliminary data.</text>
</comment>
<dbReference type="CDD" id="cd03801">
    <property type="entry name" value="GT4_PimA-like"/>
    <property type="match status" value="1"/>
</dbReference>
<proteinExistence type="predicted"/>
<dbReference type="STRING" id="1618578.UV74_C0013G0353"/>
<organism evidence="3 4">
    <name type="scientific">Candidatus Woesebacteria bacterium GW2011_GWB1_43_14</name>
    <dbReference type="NCBI Taxonomy" id="1618578"/>
    <lineage>
        <taxon>Bacteria</taxon>
        <taxon>Candidatus Woeseibacteriota</taxon>
    </lineage>
</organism>
<dbReference type="InterPro" id="IPR028098">
    <property type="entry name" value="Glyco_trans_4-like_N"/>
</dbReference>